<evidence type="ECO:0000256" key="2">
    <source>
        <dbReference type="SAM" id="MobiDB-lite"/>
    </source>
</evidence>
<feature type="compositionally biased region" description="Polar residues" evidence="2">
    <location>
        <begin position="361"/>
        <end position="376"/>
    </location>
</feature>
<keyword evidence="1" id="KW-0175">Coiled coil</keyword>
<evidence type="ECO:0000256" key="1">
    <source>
        <dbReference type="SAM" id="Coils"/>
    </source>
</evidence>
<organism evidence="3 4">
    <name type="scientific">Pythium oligandrum</name>
    <name type="common">Mycoparasitic fungus</name>
    <dbReference type="NCBI Taxonomy" id="41045"/>
    <lineage>
        <taxon>Eukaryota</taxon>
        <taxon>Sar</taxon>
        <taxon>Stramenopiles</taxon>
        <taxon>Oomycota</taxon>
        <taxon>Peronosporomycetes</taxon>
        <taxon>Pythiales</taxon>
        <taxon>Pythiaceae</taxon>
        <taxon>Pythium</taxon>
    </lineage>
</organism>
<proteinExistence type="predicted"/>
<protein>
    <submittedName>
        <fullName evidence="3">Uncharacterized protein</fullName>
    </submittedName>
</protein>
<accession>A0A8K1CCP4</accession>
<feature type="compositionally biased region" description="Basic and acidic residues" evidence="2">
    <location>
        <begin position="347"/>
        <end position="357"/>
    </location>
</feature>
<dbReference type="PANTHER" id="PTHR35796">
    <property type="entry name" value="HYPOTHETICAL CYTOSOLIC PROTEIN"/>
    <property type="match status" value="1"/>
</dbReference>
<dbReference type="OrthoDB" id="64619at2759"/>
<dbReference type="AlphaFoldDB" id="A0A8K1CCP4"/>
<feature type="coiled-coil region" evidence="1">
    <location>
        <begin position="66"/>
        <end position="93"/>
    </location>
</feature>
<comment type="caution">
    <text evidence="3">The sequence shown here is derived from an EMBL/GenBank/DDBJ whole genome shotgun (WGS) entry which is preliminary data.</text>
</comment>
<dbReference type="Proteomes" id="UP000794436">
    <property type="component" value="Unassembled WGS sequence"/>
</dbReference>
<feature type="compositionally biased region" description="Basic residues" evidence="2">
    <location>
        <begin position="335"/>
        <end position="346"/>
    </location>
</feature>
<gene>
    <name evidence="3" type="ORF">Poli38472_000548</name>
</gene>
<keyword evidence="4" id="KW-1185">Reference proteome</keyword>
<dbReference type="EMBL" id="SPLM01000108">
    <property type="protein sequence ID" value="TMW60506.1"/>
    <property type="molecule type" value="Genomic_DNA"/>
</dbReference>
<dbReference type="PANTHER" id="PTHR35796:SF3">
    <property type="entry name" value="BHLH DOMAIN-CONTAINING PROTEIN"/>
    <property type="match status" value="1"/>
</dbReference>
<reference evidence="3" key="1">
    <citation type="submission" date="2019-03" db="EMBL/GenBank/DDBJ databases">
        <title>Long read genome sequence of the mycoparasitic Pythium oligandrum ATCC 38472 isolated from sugarbeet rhizosphere.</title>
        <authorList>
            <person name="Gaulin E."/>
        </authorList>
    </citation>
    <scope>NUCLEOTIDE SEQUENCE</scope>
    <source>
        <strain evidence="3">ATCC 38472_TT</strain>
    </source>
</reference>
<evidence type="ECO:0000313" key="4">
    <source>
        <dbReference type="Proteomes" id="UP000794436"/>
    </source>
</evidence>
<evidence type="ECO:0000313" key="3">
    <source>
        <dbReference type="EMBL" id="TMW60506.1"/>
    </source>
</evidence>
<name>A0A8K1CCP4_PYTOL</name>
<feature type="region of interest" description="Disordered" evidence="2">
    <location>
        <begin position="330"/>
        <end position="385"/>
    </location>
</feature>
<sequence>MSWLETELHDDPATLQAALAMLDEMDDSPSSSEVSDLSADLIPYGNDALEAENAKTTRMVTGNRTRNRQRNELLYLREKVAQMEETLAALRQSHGASGSENAVVVSKAARLWEDLAGQQHEHRRAAELENAKLRAMLRTQITTGRDLMRLIRKSSRGLDESSMLVRTRRRGDVGASASVDDLFVRLQELYSLTDTVFSNVPSGENITMLRDFTTSEDDPNTTTVNSYSTWTLPFPMERVVEATWQSVVRESTKAPALGVSEDDKAEKTFSTFRWDASEAFKWMQGEIHGRMGAKKFADHAPNEAVMGAITMEGDAFDRLYERLVVQSKPRSSKGGVKRKSKTLLKKTKPEALRRDEELSVDTATEASDPTETTLPSASEEPVDKESARQVLTRMRMRRNFHALSRQFRRHSLTLAVELIASYSIRRKLLRLRIKQRRSVWRPQLTRKERRRDKVQRGVRLEGIAARLHKRLQRDSDSTRDQDDTSKPFYVLHDIYFASPPPFHSKIHYKNTVDSNPVPPPPLI</sequence>